<dbReference type="Gene3D" id="3.30.1380.10">
    <property type="match status" value="1"/>
</dbReference>
<evidence type="ECO:0000313" key="14">
    <source>
        <dbReference type="Proteomes" id="UP000070498"/>
    </source>
</evidence>
<evidence type="ECO:0000256" key="8">
    <source>
        <dbReference type="ARBA" id="ARBA00023049"/>
    </source>
</evidence>
<name>A0A135NXH6_9HYPH</name>
<sequence>MPYLHRNIALSGKIARGLIKEIGTKLSARVVTCVCLMVAALPALGISATEAAAETRSLKLYYIHTKEKAVITFKRNGKYDQKGLQELNRFLRDWRRNQPTKMDPRLFDLVWEVYRRSGGTDYINVVSAFRSPETNGMLRSRTKGVAKSSQHTLGKAMDFYIPGVKLARLREIAMQMQIGGVGFYPTSGSPFVHLDVGSVRAWPRMSRQELVRIFPKGNTIHLPADGKPLPGYEQAMVDYKRRVSSSSVQVASTAGSGPAGSSSGGKRKTLLAALFGGGDEDEDAESIVTPQPASRSAAPAPVAQEADEEAPAAAVAVASATPAPAVADAPLPTARPAFRNDAGQTGLATALYSPNRNPAQDALQAATMPTPAAAPAEQQFADLAQYSIPVPTLLGPRRMKGDADDSVMTAALGSEDMPGDLLAAHVPVPANRPAVAEALLASANANVDGQEDEADTQQASLSPVVVAALEQSGQDARSAITATAMPSAAQFPAAISRTASAQPAAKPVHMAKADPVTAARDEQVYGDEFDVKPRGNNSGLTAGLPTKGARPSKQDAAVSEKAMVSGGRLTQEAISDWALSQDKGVTGRAVKAPRVVNNRMLSHDMSASAATASFRPGAAAIESSRFSTPIKMP</sequence>
<dbReference type="AlphaFoldDB" id="A0A135NXH6"/>
<comment type="pathway">
    <text evidence="2">Cell wall biogenesis; cell wall polysaccharide biosynthesis.</text>
</comment>
<reference evidence="13 14" key="1">
    <citation type="submission" date="2015-11" db="EMBL/GenBank/DDBJ databases">
        <title>Draft genome sequence of Agrobacterium sp. R89-1.</title>
        <authorList>
            <person name="Zahradnik J."/>
            <person name="Kyslikova E."/>
            <person name="Palyzova A."/>
            <person name="Kyslik P."/>
        </authorList>
    </citation>
    <scope>NUCLEOTIDE SEQUENCE [LARGE SCALE GENOMIC DNA]</scope>
    <source>
        <strain evidence="13 14">R89-1</strain>
    </source>
</reference>
<keyword evidence="5" id="KW-0732">Signal</keyword>
<evidence type="ECO:0000256" key="9">
    <source>
        <dbReference type="ARBA" id="ARBA00023316"/>
    </source>
</evidence>
<evidence type="ECO:0000256" key="5">
    <source>
        <dbReference type="ARBA" id="ARBA00022729"/>
    </source>
</evidence>
<proteinExistence type="inferred from homology"/>
<feature type="region of interest" description="Disordered" evidence="12">
    <location>
        <begin position="279"/>
        <end position="316"/>
    </location>
</feature>
<evidence type="ECO:0000256" key="6">
    <source>
        <dbReference type="ARBA" id="ARBA00022801"/>
    </source>
</evidence>
<comment type="similarity">
    <text evidence="10">Belongs to the peptidase M15 family.</text>
</comment>
<feature type="region of interest" description="Disordered" evidence="12">
    <location>
        <begin position="528"/>
        <end position="555"/>
    </location>
</feature>
<keyword evidence="6" id="KW-0378">Hydrolase</keyword>
<accession>A0A135NXH6</accession>
<dbReference type="Proteomes" id="UP000070498">
    <property type="component" value="Unassembled WGS sequence"/>
</dbReference>
<organism evidence="13 14">
    <name type="scientific">Agrobacterium bohemicum</name>
    <dbReference type="NCBI Taxonomy" id="2052828"/>
    <lineage>
        <taxon>Bacteria</taxon>
        <taxon>Pseudomonadati</taxon>
        <taxon>Pseudomonadota</taxon>
        <taxon>Alphaproteobacteria</taxon>
        <taxon>Hyphomicrobiales</taxon>
        <taxon>Rhizobiaceae</taxon>
        <taxon>Rhizobium/Agrobacterium group</taxon>
        <taxon>Agrobacterium</taxon>
    </lineage>
</organism>
<dbReference type="InterPro" id="IPR010275">
    <property type="entry name" value="MepK"/>
</dbReference>
<comment type="cofactor">
    <cofactor evidence="1">
        <name>Zn(2+)</name>
        <dbReference type="ChEBI" id="CHEBI:29105"/>
    </cofactor>
</comment>
<feature type="compositionally biased region" description="Low complexity" evidence="12">
    <location>
        <begin position="290"/>
        <end position="304"/>
    </location>
</feature>
<dbReference type="Pfam" id="PF05951">
    <property type="entry name" value="Peptidase_M15_2"/>
    <property type="match status" value="1"/>
</dbReference>
<dbReference type="GO" id="GO:0008237">
    <property type="term" value="F:metallopeptidase activity"/>
    <property type="evidence" value="ECO:0007669"/>
    <property type="project" value="UniProtKB-KW"/>
</dbReference>
<dbReference type="RefSeq" id="WP_067650870.1">
    <property type="nucleotide sequence ID" value="NZ_KQ961031.1"/>
</dbReference>
<keyword evidence="8" id="KW-0482">Metalloprotease</keyword>
<keyword evidence="4" id="KW-0479">Metal-binding</keyword>
<gene>
    <name evidence="13" type="ORF">ATO67_15040</name>
</gene>
<keyword evidence="14" id="KW-1185">Reference proteome</keyword>
<evidence type="ECO:0000256" key="4">
    <source>
        <dbReference type="ARBA" id="ARBA00022723"/>
    </source>
</evidence>
<evidence type="ECO:0000256" key="12">
    <source>
        <dbReference type="SAM" id="MobiDB-lite"/>
    </source>
</evidence>
<evidence type="ECO:0000313" key="13">
    <source>
        <dbReference type="EMBL" id="KXG83849.1"/>
    </source>
</evidence>
<evidence type="ECO:0000256" key="7">
    <source>
        <dbReference type="ARBA" id="ARBA00022833"/>
    </source>
</evidence>
<dbReference type="CDD" id="cd14844">
    <property type="entry name" value="Zn-DD-carboxypeptidase_like"/>
    <property type="match status" value="1"/>
</dbReference>
<evidence type="ECO:0000256" key="2">
    <source>
        <dbReference type="ARBA" id="ARBA00004776"/>
    </source>
</evidence>
<dbReference type="EMBL" id="LNUW01000039">
    <property type="protein sequence ID" value="KXG83849.1"/>
    <property type="molecule type" value="Genomic_DNA"/>
</dbReference>
<dbReference type="GO" id="GO:0071555">
    <property type="term" value="P:cell wall organization"/>
    <property type="evidence" value="ECO:0007669"/>
    <property type="project" value="UniProtKB-KW"/>
</dbReference>
<evidence type="ECO:0000256" key="1">
    <source>
        <dbReference type="ARBA" id="ARBA00001947"/>
    </source>
</evidence>
<dbReference type="SUPFAM" id="SSF55166">
    <property type="entry name" value="Hedgehog/DD-peptidase"/>
    <property type="match status" value="1"/>
</dbReference>
<dbReference type="STRING" id="2052828.ATO67_15040"/>
<evidence type="ECO:0000256" key="11">
    <source>
        <dbReference type="ARBA" id="ARBA00093666"/>
    </source>
</evidence>
<dbReference type="GO" id="GO:0046872">
    <property type="term" value="F:metal ion binding"/>
    <property type="evidence" value="ECO:0007669"/>
    <property type="project" value="UniProtKB-KW"/>
</dbReference>
<keyword evidence="7" id="KW-0862">Zinc</keyword>
<evidence type="ECO:0000256" key="10">
    <source>
        <dbReference type="ARBA" id="ARBA00093448"/>
    </source>
</evidence>
<dbReference type="PANTHER" id="PTHR37425:SF1">
    <property type="entry name" value="OUTER MEMBRANE PROTEIN"/>
    <property type="match status" value="1"/>
</dbReference>
<protein>
    <recommendedName>
        <fullName evidence="11">Murein endopeptidase K</fullName>
    </recommendedName>
</protein>
<dbReference type="PANTHER" id="PTHR37425">
    <property type="match status" value="1"/>
</dbReference>
<dbReference type="GO" id="GO:0006508">
    <property type="term" value="P:proteolysis"/>
    <property type="evidence" value="ECO:0007669"/>
    <property type="project" value="UniProtKB-KW"/>
</dbReference>
<evidence type="ECO:0000256" key="3">
    <source>
        <dbReference type="ARBA" id="ARBA00022670"/>
    </source>
</evidence>
<comment type="caution">
    <text evidence="13">The sequence shown here is derived from an EMBL/GenBank/DDBJ whole genome shotgun (WGS) entry which is preliminary data.</text>
</comment>
<keyword evidence="9" id="KW-0961">Cell wall biogenesis/degradation</keyword>
<keyword evidence="3" id="KW-0645">Protease</keyword>
<dbReference type="InterPro" id="IPR009045">
    <property type="entry name" value="Zn_M74/Hedgehog-like"/>
</dbReference>